<gene>
    <name evidence="5" type="ORF">Afil01_56070</name>
</gene>
<dbReference type="EMBL" id="BSTX01000004">
    <property type="protein sequence ID" value="GLZ80800.1"/>
    <property type="molecule type" value="Genomic_DNA"/>
</dbReference>
<dbReference type="PANTHER" id="PTHR44688:SF16">
    <property type="entry name" value="DNA-BINDING TRANSCRIPTIONAL ACTIVATOR DEVR_DOSR"/>
    <property type="match status" value="1"/>
</dbReference>
<dbReference type="CDD" id="cd06170">
    <property type="entry name" value="LuxR_C_like"/>
    <property type="match status" value="1"/>
</dbReference>
<dbReference type="Gene3D" id="1.10.10.10">
    <property type="entry name" value="Winged helix-like DNA-binding domain superfamily/Winged helix DNA-binding domain"/>
    <property type="match status" value="1"/>
</dbReference>
<dbReference type="RefSeq" id="WP_285666057.1">
    <property type="nucleotide sequence ID" value="NZ_BSTX01000004.1"/>
</dbReference>
<dbReference type="GO" id="GO:0006355">
    <property type="term" value="P:regulation of DNA-templated transcription"/>
    <property type="evidence" value="ECO:0007669"/>
    <property type="project" value="InterPro"/>
</dbReference>
<dbReference type="PROSITE" id="PS50043">
    <property type="entry name" value="HTH_LUXR_2"/>
    <property type="match status" value="1"/>
</dbReference>
<organism evidence="5 6">
    <name type="scientific">Actinorhabdospora filicis</name>
    <dbReference type="NCBI Taxonomy" id="1785913"/>
    <lineage>
        <taxon>Bacteria</taxon>
        <taxon>Bacillati</taxon>
        <taxon>Actinomycetota</taxon>
        <taxon>Actinomycetes</taxon>
        <taxon>Micromonosporales</taxon>
        <taxon>Micromonosporaceae</taxon>
        <taxon>Actinorhabdospora</taxon>
    </lineage>
</organism>
<dbReference type="AlphaFoldDB" id="A0A9W6SPW6"/>
<dbReference type="InterPro" id="IPR016032">
    <property type="entry name" value="Sig_transdc_resp-reg_C-effctor"/>
</dbReference>
<dbReference type="SUPFAM" id="SSF46894">
    <property type="entry name" value="C-terminal effector domain of the bipartite response regulators"/>
    <property type="match status" value="1"/>
</dbReference>
<sequence length="140" mass="15003">MPAMTRTRPVHAGDPRLTALADQWRQVARHADCVADGYQTATLTSIELTALKTAITGAARLQAALRERPGAPVPTIQPLTRRQKEVLTGLASGSALTDIAVELGLTTETVRSHATHLYRRLGARNRAHAVIIAVRAGIIT</sequence>
<reference evidence="5" key="1">
    <citation type="submission" date="2023-03" db="EMBL/GenBank/DDBJ databases">
        <title>Actinorhabdospora filicis NBRC 111898.</title>
        <authorList>
            <person name="Ichikawa N."/>
            <person name="Sato H."/>
            <person name="Tonouchi N."/>
        </authorList>
    </citation>
    <scope>NUCLEOTIDE SEQUENCE</scope>
    <source>
        <strain evidence="5">NBRC 111898</strain>
    </source>
</reference>
<dbReference type="SMART" id="SM00421">
    <property type="entry name" value="HTH_LUXR"/>
    <property type="match status" value="1"/>
</dbReference>
<accession>A0A9W6SPW6</accession>
<dbReference type="InterPro" id="IPR036388">
    <property type="entry name" value="WH-like_DNA-bd_sf"/>
</dbReference>
<evidence type="ECO:0000256" key="3">
    <source>
        <dbReference type="ARBA" id="ARBA00023163"/>
    </source>
</evidence>
<name>A0A9W6SPW6_9ACTN</name>
<dbReference type="InterPro" id="IPR000792">
    <property type="entry name" value="Tscrpt_reg_LuxR_C"/>
</dbReference>
<dbReference type="Pfam" id="PF00196">
    <property type="entry name" value="GerE"/>
    <property type="match status" value="1"/>
</dbReference>
<keyword evidence="2" id="KW-0238">DNA-binding</keyword>
<feature type="domain" description="HTH luxR-type" evidence="4">
    <location>
        <begin position="72"/>
        <end position="137"/>
    </location>
</feature>
<keyword evidence="6" id="KW-1185">Reference proteome</keyword>
<keyword evidence="3" id="KW-0804">Transcription</keyword>
<protein>
    <recommendedName>
        <fullName evidence="4">HTH luxR-type domain-containing protein</fullName>
    </recommendedName>
</protein>
<evidence type="ECO:0000256" key="2">
    <source>
        <dbReference type="ARBA" id="ARBA00023125"/>
    </source>
</evidence>
<evidence type="ECO:0000313" key="6">
    <source>
        <dbReference type="Proteomes" id="UP001165079"/>
    </source>
</evidence>
<comment type="caution">
    <text evidence="5">The sequence shown here is derived from an EMBL/GenBank/DDBJ whole genome shotgun (WGS) entry which is preliminary data.</text>
</comment>
<dbReference type="GO" id="GO:0003677">
    <property type="term" value="F:DNA binding"/>
    <property type="evidence" value="ECO:0007669"/>
    <property type="project" value="UniProtKB-KW"/>
</dbReference>
<dbReference type="PRINTS" id="PR00038">
    <property type="entry name" value="HTHLUXR"/>
</dbReference>
<dbReference type="PANTHER" id="PTHR44688">
    <property type="entry name" value="DNA-BINDING TRANSCRIPTIONAL ACTIVATOR DEVR_DOSR"/>
    <property type="match status" value="1"/>
</dbReference>
<evidence type="ECO:0000259" key="4">
    <source>
        <dbReference type="PROSITE" id="PS50043"/>
    </source>
</evidence>
<evidence type="ECO:0000256" key="1">
    <source>
        <dbReference type="ARBA" id="ARBA00023015"/>
    </source>
</evidence>
<proteinExistence type="predicted"/>
<dbReference type="Proteomes" id="UP001165079">
    <property type="component" value="Unassembled WGS sequence"/>
</dbReference>
<keyword evidence="1" id="KW-0805">Transcription regulation</keyword>
<evidence type="ECO:0000313" key="5">
    <source>
        <dbReference type="EMBL" id="GLZ80800.1"/>
    </source>
</evidence>